<dbReference type="Proteomes" id="UP000198923">
    <property type="component" value="Unassembled WGS sequence"/>
</dbReference>
<dbReference type="InterPro" id="IPR023577">
    <property type="entry name" value="CYTH_domain"/>
</dbReference>
<dbReference type="PANTHER" id="PTHR21028">
    <property type="entry name" value="SI:CH211-156B7.4"/>
    <property type="match status" value="1"/>
</dbReference>
<dbReference type="CDD" id="cd07890">
    <property type="entry name" value="CYTH-like_AC_IV-like"/>
    <property type="match status" value="1"/>
</dbReference>
<dbReference type="PROSITE" id="PS51707">
    <property type="entry name" value="CYTH"/>
    <property type="match status" value="1"/>
</dbReference>
<evidence type="ECO:0000259" key="1">
    <source>
        <dbReference type="PROSITE" id="PS51707"/>
    </source>
</evidence>
<protein>
    <submittedName>
        <fullName evidence="2">Adenylate cyclase, class 2</fullName>
    </submittedName>
</protein>
<dbReference type="EMBL" id="FNCN01000036">
    <property type="protein sequence ID" value="SDI16591.1"/>
    <property type="molecule type" value="Genomic_DNA"/>
</dbReference>
<proteinExistence type="predicted"/>
<dbReference type="Pfam" id="PF01928">
    <property type="entry name" value="CYTH"/>
    <property type="match status" value="1"/>
</dbReference>
<feature type="domain" description="CYTH" evidence="1">
    <location>
        <begin position="35"/>
        <end position="209"/>
    </location>
</feature>
<dbReference type="SUPFAM" id="SSF55154">
    <property type="entry name" value="CYTH-like phosphatases"/>
    <property type="match status" value="1"/>
</dbReference>
<name>A0A1G8ICT4_9ACTN</name>
<sequence length="214" mass="23815">MGRPRPLRIRVPSVDTSISYPRLGATDEGYVMFETQEVEVKYQVADLTALLSALAQRGVLPACAVRQDDQAYAEAGWNYGLSKIGVAFARLRTEGGRHLFTLKRPMDNELSCLEYETEVADREQMHHAIIAMGFRPTVRIVKERRTATWGEVTVCVDDVEHAGVFVELERKVPPGMSGVEVQRTLDGFARSLGLELRRVTDTYDTLVRAASASA</sequence>
<keyword evidence="3" id="KW-1185">Reference proteome</keyword>
<dbReference type="AlphaFoldDB" id="A0A1G8ICT4"/>
<dbReference type="Gene3D" id="2.40.320.10">
    <property type="entry name" value="Hypothetical Protein Pfu-838710-001"/>
    <property type="match status" value="1"/>
</dbReference>
<reference evidence="2 3" key="1">
    <citation type="submission" date="2016-10" db="EMBL/GenBank/DDBJ databases">
        <authorList>
            <person name="de Groot N.N."/>
        </authorList>
    </citation>
    <scope>NUCLEOTIDE SEQUENCE [LARGE SCALE GENOMIC DNA]</scope>
    <source>
        <strain evidence="2 3">CPCC 201354</strain>
    </source>
</reference>
<evidence type="ECO:0000313" key="2">
    <source>
        <dbReference type="EMBL" id="SDI16591.1"/>
    </source>
</evidence>
<organism evidence="2 3">
    <name type="scientific">Sinosporangium album</name>
    <dbReference type="NCBI Taxonomy" id="504805"/>
    <lineage>
        <taxon>Bacteria</taxon>
        <taxon>Bacillati</taxon>
        <taxon>Actinomycetota</taxon>
        <taxon>Actinomycetes</taxon>
        <taxon>Streptosporangiales</taxon>
        <taxon>Streptosporangiaceae</taxon>
        <taxon>Sinosporangium</taxon>
    </lineage>
</organism>
<dbReference type="InterPro" id="IPR008173">
    <property type="entry name" value="Adenylyl_cyclase_CyaB"/>
</dbReference>
<evidence type="ECO:0000313" key="3">
    <source>
        <dbReference type="Proteomes" id="UP000198923"/>
    </source>
</evidence>
<dbReference type="PANTHER" id="PTHR21028:SF2">
    <property type="entry name" value="CYTH DOMAIN-CONTAINING PROTEIN"/>
    <property type="match status" value="1"/>
</dbReference>
<dbReference type="InterPro" id="IPR033469">
    <property type="entry name" value="CYTH-like_dom_sf"/>
</dbReference>
<dbReference type="STRING" id="504805.SAMN05421505_13649"/>
<accession>A0A1G8ICT4</accession>
<gene>
    <name evidence="2" type="ORF">SAMN05421505_13649</name>
</gene>